<dbReference type="Gene3D" id="3.10.129.10">
    <property type="entry name" value="Hotdog Thioesterase"/>
    <property type="match status" value="1"/>
</dbReference>
<name>A0A9X2RI76_9PROT</name>
<dbReference type="InterPro" id="IPR029069">
    <property type="entry name" value="HotDog_dom_sf"/>
</dbReference>
<reference evidence="1" key="1">
    <citation type="submission" date="2022-07" db="EMBL/GenBank/DDBJ databases">
        <title>Parvularcula maris sp. nov., an algicidal bacterium isolated from seawater.</title>
        <authorList>
            <person name="Li F."/>
        </authorList>
    </citation>
    <scope>NUCLEOTIDE SEQUENCE</scope>
    <source>
        <strain evidence="1">BGMRC 0090</strain>
    </source>
</reference>
<dbReference type="CDD" id="cd03443">
    <property type="entry name" value="PaaI_thioesterase"/>
    <property type="match status" value="1"/>
</dbReference>
<dbReference type="AlphaFoldDB" id="A0A9X2RI76"/>
<dbReference type="EMBL" id="JANIBC010000007">
    <property type="protein sequence ID" value="MCQ8185745.1"/>
    <property type="molecule type" value="Genomic_DNA"/>
</dbReference>
<sequence>MSNPEPLAPGIAQAFQGIQAAFTNEHPLFTQMAPKPLRVGRGELLIRVTPTETFLDGDRVHGGLMTILLDTIMGMATWAALEEFQPLATINLQTDTYDHAVAGRHVICEAICEGIADDVSIVRGKATSEDGTLLATAAGTFMVGTRSAQVSRI</sequence>
<dbReference type="Proteomes" id="UP001142610">
    <property type="component" value="Unassembled WGS sequence"/>
</dbReference>
<evidence type="ECO:0000313" key="1">
    <source>
        <dbReference type="EMBL" id="MCQ8185745.1"/>
    </source>
</evidence>
<comment type="caution">
    <text evidence="1">The sequence shown here is derived from an EMBL/GenBank/DDBJ whole genome shotgun (WGS) entry which is preliminary data.</text>
</comment>
<proteinExistence type="predicted"/>
<keyword evidence="2" id="KW-1185">Reference proteome</keyword>
<gene>
    <name evidence="1" type="ORF">NOG11_10095</name>
</gene>
<dbReference type="SUPFAM" id="SSF54637">
    <property type="entry name" value="Thioesterase/thiol ester dehydrase-isomerase"/>
    <property type="match status" value="1"/>
</dbReference>
<dbReference type="RefSeq" id="WP_256619632.1">
    <property type="nucleotide sequence ID" value="NZ_JANIBC010000007.1"/>
</dbReference>
<organism evidence="1 2">
    <name type="scientific">Parvularcula maris</name>
    <dbReference type="NCBI Taxonomy" id="2965077"/>
    <lineage>
        <taxon>Bacteria</taxon>
        <taxon>Pseudomonadati</taxon>
        <taxon>Pseudomonadota</taxon>
        <taxon>Alphaproteobacteria</taxon>
        <taxon>Parvularculales</taxon>
        <taxon>Parvularculaceae</taxon>
        <taxon>Parvularcula</taxon>
    </lineage>
</organism>
<evidence type="ECO:0000313" key="2">
    <source>
        <dbReference type="Proteomes" id="UP001142610"/>
    </source>
</evidence>
<accession>A0A9X2RI76</accession>
<protein>
    <submittedName>
        <fullName evidence="1">PaaI family thioesterase</fullName>
    </submittedName>
</protein>